<gene>
    <name evidence="2" type="ORF">BBD42_10695</name>
</gene>
<protein>
    <recommendedName>
        <fullName evidence="1">Copper amine oxidase-like N-terminal domain-containing protein</fullName>
    </recommendedName>
</protein>
<name>A0A1B2DGM8_9BACL</name>
<dbReference type="RefSeq" id="WP_099518170.1">
    <property type="nucleotide sequence ID" value="NZ_CP016808.1"/>
</dbReference>
<reference evidence="2" key="1">
    <citation type="submission" date="2016-08" db="EMBL/GenBank/DDBJ databases">
        <title>Complete Genome Seqeunce of Paenibacillus sp. BIHB 4019 from tea rhizoplane.</title>
        <authorList>
            <person name="Thakur R."/>
            <person name="Swarnkar M.K."/>
            <person name="Gulati A."/>
        </authorList>
    </citation>
    <scope>NUCLEOTIDE SEQUENCE [LARGE SCALE GENOMIC DNA]</scope>
    <source>
        <strain evidence="2">BIHB4019</strain>
    </source>
</reference>
<dbReference type="AlphaFoldDB" id="A0A1B2DGM8"/>
<dbReference type="InterPro" id="IPR012854">
    <property type="entry name" value="Cu_amine_oxidase-like_N"/>
</dbReference>
<evidence type="ECO:0000259" key="1">
    <source>
        <dbReference type="Pfam" id="PF07833"/>
    </source>
</evidence>
<accession>A0A1B2DGM8</accession>
<dbReference type="Pfam" id="PF07833">
    <property type="entry name" value="Cu_amine_oxidN1"/>
    <property type="match status" value="1"/>
</dbReference>
<dbReference type="EMBL" id="CP016808">
    <property type="protein sequence ID" value="ANY66884.1"/>
    <property type="molecule type" value="Genomic_DNA"/>
</dbReference>
<sequence>MKNNMKKGIVSMVVVGMTLTGAAGVYAGASLQKISAYLNGNISIKVDGAAYTLKDENGHKLSPIMYQNKMYLPVRSLAGALDTPIQYDSKNNQVLIGKGQQASEQYVEVKYSDAQIKLIKKEFAAFEGFETAYAPKQMAAGDAYVKSFAGGDGVSVIFKHMNVNVSPRDYSDGYESKEVVLSNGVKAKWYTPSDLPMLSFQLDDRTITISSPDKALTEAQMEKIAVSVAKL</sequence>
<organism evidence="2">
    <name type="scientific">Paenibacillus sp. BIHB 4019</name>
    <dbReference type="NCBI Taxonomy" id="1870819"/>
    <lineage>
        <taxon>Bacteria</taxon>
        <taxon>Bacillati</taxon>
        <taxon>Bacillota</taxon>
        <taxon>Bacilli</taxon>
        <taxon>Bacillales</taxon>
        <taxon>Paenibacillaceae</taxon>
        <taxon>Paenibacillus</taxon>
    </lineage>
</organism>
<proteinExistence type="predicted"/>
<evidence type="ECO:0000313" key="2">
    <source>
        <dbReference type="EMBL" id="ANY66884.1"/>
    </source>
</evidence>
<feature type="domain" description="Copper amine oxidase-like N-terminal" evidence="1">
    <location>
        <begin position="60"/>
        <end position="104"/>
    </location>
</feature>